<gene>
    <name evidence="1" type="ORF">A6E14_07595</name>
</gene>
<accession>A0A1B9R0N4</accession>
<comment type="caution">
    <text evidence="1">The sequence shown here is derived from an EMBL/GenBank/DDBJ whole genome shotgun (WGS) entry which is preliminary data.</text>
</comment>
<dbReference type="EMBL" id="MAJZ01000372">
    <property type="protein sequence ID" value="OCH77435.1"/>
    <property type="molecule type" value="Genomic_DNA"/>
</dbReference>
<organism evidence="1 2">
    <name type="scientific">Vibrio genomosp. F10</name>
    <dbReference type="NCBI Taxonomy" id="723171"/>
    <lineage>
        <taxon>Bacteria</taxon>
        <taxon>Pseudomonadati</taxon>
        <taxon>Pseudomonadota</taxon>
        <taxon>Gammaproteobacteria</taxon>
        <taxon>Vibrionales</taxon>
        <taxon>Vibrionaceae</taxon>
        <taxon>Vibrio</taxon>
    </lineage>
</organism>
<name>A0A1B9R0N4_9VIBR</name>
<sequence>MPIEPPLNSYSTIDIPFNLRYTCWFCGEPSSDCLNFPSNARSRQYVTHPLLAIPACSECHSIRYPNHLTSIWALRAHIKQALISKYTKHLGIGENWTEQELIDSDFSGAILGGFGRSAWEMYNIAKQRVSFQGWPVCVDELPIDCDDDTSYFEFNGTHYSSLSACIDYFVEATGIDKELITELVQILTPERFDYALQIAKLNRRPSHSQRTQIIDEIYQQEAEKHEVETLEHQEQDSMEEVSVSGTIAPTFAIRWAIENGIDNLSDLCEQEDAFFDDFEHLGGVTAFASYNGLQLYLKAREDSEWIANNDPNQHHWDR</sequence>
<dbReference type="RefSeq" id="WP_017040860.1">
    <property type="nucleotide sequence ID" value="NZ_JBNGCH010000372.1"/>
</dbReference>
<protein>
    <submittedName>
        <fullName evidence="1">Uncharacterized protein</fullName>
    </submittedName>
</protein>
<evidence type="ECO:0000313" key="1">
    <source>
        <dbReference type="EMBL" id="OCH77435.1"/>
    </source>
</evidence>
<reference evidence="2" key="1">
    <citation type="submission" date="2016-06" db="EMBL/GenBank/DDBJ databases">
        <authorList>
            <person name="Hehemann J.-H."/>
            <person name="Arevalo P."/>
            <person name="Datta M.S."/>
            <person name="Polz M.F."/>
        </authorList>
    </citation>
    <scope>NUCLEOTIDE SEQUENCE [LARGE SCALE GENOMIC DNA]</scope>
    <source>
        <strain evidence="2">9CSC122</strain>
    </source>
</reference>
<dbReference type="AlphaFoldDB" id="A0A1B9R0N4"/>
<evidence type="ECO:0000313" key="2">
    <source>
        <dbReference type="Proteomes" id="UP000093173"/>
    </source>
</evidence>
<proteinExistence type="predicted"/>
<keyword evidence="2" id="KW-1185">Reference proteome</keyword>
<dbReference type="Proteomes" id="UP000093173">
    <property type="component" value="Unassembled WGS sequence"/>
</dbReference>